<evidence type="ECO:0000256" key="5">
    <source>
        <dbReference type="ARBA" id="ARBA00022989"/>
    </source>
</evidence>
<feature type="transmembrane region" description="Helical" evidence="8">
    <location>
        <begin position="356"/>
        <end position="377"/>
    </location>
</feature>
<dbReference type="PANTHER" id="PTHR32024:SF3">
    <property type="entry name" value="TRK SYSTEM POTASSIUM UPTAKE PROTEIN"/>
    <property type="match status" value="1"/>
</dbReference>
<comment type="subcellular location">
    <subcellularLocation>
        <location evidence="1">Cell membrane</location>
        <topology evidence="1">Multi-pass membrane protein</topology>
    </subcellularLocation>
</comment>
<feature type="transmembrane region" description="Helical" evidence="8">
    <location>
        <begin position="415"/>
        <end position="437"/>
    </location>
</feature>
<dbReference type="InterPro" id="IPR003445">
    <property type="entry name" value="Cat_transpt"/>
</dbReference>
<keyword evidence="5 8" id="KW-1133">Transmembrane helix</keyword>
<feature type="transmembrane region" description="Helical" evidence="8">
    <location>
        <begin position="187"/>
        <end position="211"/>
    </location>
</feature>
<dbReference type="Proteomes" id="UP000198922">
    <property type="component" value="Unassembled WGS sequence"/>
</dbReference>
<feature type="transmembrane region" description="Helical" evidence="8">
    <location>
        <begin position="40"/>
        <end position="60"/>
    </location>
</feature>
<feature type="transmembrane region" description="Helical" evidence="8">
    <location>
        <begin position="217"/>
        <end position="238"/>
    </location>
</feature>
<organism evidence="9 10">
    <name type="scientific">Limimaricola pyoseonensis</name>
    <dbReference type="NCBI Taxonomy" id="521013"/>
    <lineage>
        <taxon>Bacteria</taxon>
        <taxon>Pseudomonadati</taxon>
        <taxon>Pseudomonadota</taxon>
        <taxon>Alphaproteobacteria</taxon>
        <taxon>Rhodobacterales</taxon>
        <taxon>Paracoccaceae</taxon>
        <taxon>Limimaricola</taxon>
    </lineage>
</organism>
<dbReference type="GO" id="GO:0030001">
    <property type="term" value="P:metal ion transport"/>
    <property type="evidence" value="ECO:0007669"/>
    <property type="project" value="UniProtKB-ARBA"/>
</dbReference>
<dbReference type="AlphaFoldDB" id="A0A1G7ADK4"/>
<evidence type="ECO:0000256" key="2">
    <source>
        <dbReference type="ARBA" id="ARBA00022448"/>
    </source>
</evidence>
<keyword evidence="6" id="KW-0406">Ion transport</keyword>
<feature type="transmembrane region" description="Helical" evidence="8">
    <location>
        <begin position="314"/>
        <end position="336"/>
    </location>
</feature>
<sequence>MHHRLTRIPFFVLLMAIGAVAMLLPALHALVLEDFTTSRTFLYGAILSGVLALLIGLATANYRPASVPRSQLSALVAAFTVLPVMFAVPFHEALGTTSFLNAWFEMVSSFTTTGATVYDNPYRLDESLHLWRATVGWLGGLLVWITAVSVLAPMNLGGFEVRSPSIIGAGGARLSAMGRMADPSERLLRYAAKLVPVYAGLTGLLWAGLVAAGDRPFVAICHAMSVMATSGISPVGGLRFGESGLLGEMLILMFLVFALSRLTFARKMFGDTGGRLLRDPELRMGLALMLIVPGLLFLRHFFGAVEDRAEADLPLAFTALWGALFTVTSFLTTTGFESRFWIGAADWSGLDTPGLILVGLALIGGGVATTAGGVKLLRVYALWMHGKRELERLVHPHSIGGDGIEARRIRREGAFISWIFFMLFALSVTAVMLALSFTGVQFEVAMTLTVAALSTTGPLAEIGAQYPISYAGIPNAAKMVLAAAMVLGRLETLAIIALLNPASWRS</sequence>
<gene>
    <name evidence="9" type="ORF">SAMN04488567_0910</name>
</gene>
<feature type="transmembrane region" description="Helical" evidence="8">
    <location>
        <begin position="479"/>
        <end position="499"/>
    </location>
</feature>
<dbReference type="PANTHER" id="PTHR32024">
    <property type="entry name" value="TRK SYSTEM POTASSIUM UPTAKE PROTEIN TRKG-RELATED"/>
    <property type="match status" value="1"/>
</dbReference>
<protein>
    <submittedName>
        <fullName evidence="9">Trk system potassium uptake protein TrkH</fullName>
    </submittedName>
</protein>
<feature type="transmembrane region" description="Helical" evidence="8">
    <location>
        <begin position="130"/>
        <end position="152"/>
    </location>
</feature>
<feature type="transmembrane region" description="Helical" evidence="8">
    <location>
        <begin position="72"/>
        <end position="90"/>
    </location>
</feature>
<evidence type="ECO:0000256" key="8">
    <source>
        <dbReference type="SAM" id="Phobius"/>
    </source>
</evidence>
<dbReference type="STRING" id="521013.SAMN04488567_0910"/>
<evidence type="ECO:0000256" key="6">
    <source>
        <dbReference type="ARBA" id="ARBA00023065"/>
    </source>
</evidence>
<name>A0A1G7ADK4_9RHOB</name>
<keyword evidence="3" id="KW-1003">Cell membrane</keyword>
<feature type="transmembrane region" description="Helical" evidence="8">
    <location>
        <begin position="245"/>
        <end position="264"/>
    </location>
</feature>
<evidence type="ECO:0000256" key="3">
    <source>
        <dbReference type="ARBA" id="ARBA00022475"/>
    </source>
</evidence>
<evidence type="ECO:0000256" key="4">
    <source>
        <dbReference type="ARBA" id="ARBA00022692"/>
    </source>
</evidence>
<evidence type="ECO:0000313" key="10">
    <source>
        <dbReference type="Proteomes" id="UP000198922"/>
    </source>
</evidence>
<feature type="transmembrane region" description="Helical" evidence="8">
    <location>
        <begin position="284"/>
        <end position="302"/>
    </location>
</feature>
<dbReference type="GO" id="GO:0008324">
    <property type="term" value="F:monoatomic cation transmembrane transporter activity"/>
    <property type="evidence" value="ECO:0007669"/>
    <property type="project" value="InterPro"/>
</dbReference>
<evidence type="ECO:0000256" key="1">
    <source>
        <dbReference type="ARBA" id="ARBA00004651"/>
    </source>
</evidence>
<evidence type="ECO:0000256" key="7">
    <source>
        <dbReference type="ARBA" id="ARBA00023136"/>
    </source>
</evidence>
<dbReference type="Pfam" id="PF02386">
    <property type="entry name" value="TrkH"/>
    <property type="match status" value="1"/>
</dbReference>
<dbReference type="GO" id="GO:0005886">
    <property type="term" value="C:plasma membrane"/>
    <property type="evidence" value="ECO:0007669"/>
    <property type="project" value="UniProtKB-SubCell"/>
</dbReference>
<keyword evidence="4 8" id="KW-0812">Transmembrane</keyword>
<keyword evidence="10" id="KW-1185">Reference proteome</keyword>
<dbReference type="EMBL" id="FNAT01000001">
    <property type="protein sequence ID" value="SDE12840.1"/>
    <property type="molecule type" value="Genomic_DNA"/>
</dbReference>
<evidence type="ECO:0000313" key="9">
    <source>
        <dbReference type="EMBL" id="SDE12840.1"/>
    </source>
</evidence>
<reference evidence="10" key="1">
    <citation type="submission" date="2016-10" db="EMBL/GenBank/DDBJ databases">
        <authorList>
            <person name="Varghese N."/>
            <person name="Submissions S."/>
        </authorList>
    </citation>
    <scope>NUCLEOTIDE SEQUENCE [LARGE SCALE GENOMIC DNA]</scope>
    <source>
        <strain evidence="10">DSM 21424</strain>
    </source>
</reference>
<proteinExistence type="predicted"/>
<accession>A0A1G7ADK4</accession>
<dbReference type="OrthoDB" id="7818483at2"/>
<feature type="transmembrane region" description="Helical" evidence="8">
    <location>
        <begin position="7"/>
        <end position="28"/>
    </location>
</feature>
<dbReference type="RefSeq" id="WP_090109659.1">
    <property type="nucleotide sequence ID" value="NZ_FNAT01000001.1"/>
</dbReference>
<keyword evidence="2" id="KW-0813">Transport</keyword>
<keyword evidence="7 8" id="KW-0472">Membrane</keyword>